<comment type="caution">
    <text evidence="2">The sequence shown here is derived from an EMBL/GenBank/DDBJ whole genome shotgun (WGS) entry which is preliminary data.</text>
</comment>
<feature type="region of interest" description="Disordered" evidence="1">
    <location>
        <begin position="1"/>
        <end position="44"/>
    </location>
</feature>
<keyword evidence="3" id="KW-1185">Reference proteome</keyword>
<sequence length="73" mass="7594">MWPHSRGPHSDIPAGPAGANQVCARRPSGNEAATQEPAPNGAGGVAAVRRVQLHPSRFSLSPMQTVKSWPGPC</sequence>
<dbReference type="EMBL" id="JANPWB010000007">
    <property type="protein sequence ID" value="KAJ1168049.1"/>
    <property type="molecule type" value="Genomic_DNA"/>
</dbReference>
<name>A0AAV7SV79_PLEWA</name>
<reference evidence="2" key="1">
    <citation type="journal article" date="2022" name="bioRxiv">
        <title>Sequencing and chromosome-scale assembly of the giantPleurodeles waltlgenome.</title>
        <authorList>
            <person name="Brown T."/>
            <person name="Elewa A."/>
            <person name="Iarovenko S."/>
            <person name="Subramanian E."/>
            <person name="Araus A.J."/>
            <person name="Petzold A."/>
            <person name="Susuki M."/>
            <person name="Suzuki K.-i.T."/>
            <person name="Hayashi T."/>
            <person name="Toyoda A."/>
            <person name="Oliveira C."/>
            <person name="Osipova E."/>
            <person name="Leigh N.D."/>
            <person name="Simon A."/>
            <person name="Yun M.H."/>
        </authorList>
    </citation>
    <scope>NUCLEOTIDE SEQUENCE</scope>
    <source>
        <strain evidence="2">20211129_DDA</strain>
        <tissue evidence="2">Liver</tissue>
    </source>
</reference>
<accession>A0AAV7SV79</accession>
<evidence type="ECO:0000313" key="2">
    <source>
        <dbReference type="EMBL" id="KAJ1168049.1"/>
    </source>
</evidence>
<evidence type="ECO:0000256" key="1">
    <source>
        <dbReference type="SAM" id="MobiDB-lite"/>
    </source>
</evidence>
<dbReference type="Proteomes" id="UP001066276">
    <property type="component" value="Chromosome 4_1"/>
</dbReference>
<protein>
    <submittedName>
        <fullName evidence="2">Uncharacterized protein</fullName>
    </submittedName>
</protein>
<dbReference type="AlphaFoldDB" id="A0AAV7SV79"/>
<evidence type="ECO:0000313" key="3">
    <source>
        <dbReference type="Proteomes" id="UP001066276"/>
    </source>
</evidence>
<proteinExistence type="predicted"/>
<organism evidence="2 3">
    <name type="scientific">Pleurodeles waltl</name>
    <name type="common">Iberian ribbed newt</name>
    <dbReference type="NCBI Taxonomy" id="8319"/>
    <lineage>
        <taxon>Eukaryota</taxon>
        <taxon>Metazoa</taxon>
        <taxon>Chordata</taxon>
        <taxon>Craniata</taxon>
        <taxon>Vertebrata</taxon>
        <taxon>Euteleostomi</taxon>
        <taxon>Amphibia</taxon>
        <taxon>Batrachia</taxon>
        <taxon>Caudata</taxon>
        <taxon>Salamandroidea</taxon>
        <taxon>Salamandridae</taxon>
        <taxon>Pleurodelinae</taxon>
        <taxon>Pleurodeles</taxon>
    </lineage>
</organism>
<gene>
    <name evidence="2" type="ORF">NDU88_000004</name>
</gene>